<feature type="chain" id="PRO_5045944963" description="DUF4352 domain-containing protein" evidence="1">
    <location>
        <begin position="21"/>
        <end position="170"/>
    </location>
</feature>
<evidence type="ECO:0000313" key="3">
    <source>
        <dbReference type="Proteomes" id="UP000624325"/>
    </source>
</evidence>
<dbReference type="Proteomes" id="UP000624325">
    <property type="component" value="Unassembled WGS sequence"/>
</dbReference>
<keyword evidence="1" id="KW-0732">Signal</keyword>
<gene>
    <name evidence="2" type="ORF">Air01nite_59690</name>
</gene>
<sequence>MVAVCLVAVAAVVSSDGVWAGHLITNPDHSAGQIRAMDIHVGDTVMFGTELPSVGDGQTITITGVRVTRGAPGLTLRGARIYARRDFGGGALLGWDGDGELDPHTRPSQDLVGATLTGPTDYRRFIMFEFAVKAPGSQSIAMIDLRYRTEEGERQQPLMVAFEVREGRGT</sequence>
<evidence type="ECO:0000313" key="2">
    <source>
        <dbReference type="EMBL" id="GIF59874.1"/>
    </source>
</evidence>
<proteinExistence type="predicted"/>
<protein>
    <recommendedName>
        <fullName evidence="4">DUF4352 domain-containing protein</fullName>
    </recommendedName>
</protein>
<comment type="caution">
    <text evidence="2">The sequence shown here is derived from an EMBL/GenBank/DDBJ whole genome shotgun (WGS) entry which is preliminary data.</text>
</comment>
<reference evidence="2 3" key="1">
    <citation type="submission" date="2021-01" db="EMBL/GenBank/DDBJ databases">
        <title>Whole genome shotgun sequence of Asanoa iriomotensis NBRC 100142.</title>
        <authorList>
            <person name="Komaki H."/>
            <person name="Tamura T."/>
        </authorList>
    </citation>
    <scope>NUCLEOTIDE SEQUENCE [LARGE SCALE GENOMIC DNA]</scope>
    <source>
        <strain evidence="2 3">NBRC 100142</strain>
    </source>
</reference>
<dbReference type="EMBL" id="BONC01000055">
    <property type="protein sequence ID" value="GIF59874.1"/>
    <property type="molecule type" value="Genomic_DNA"/>
</dbReference>
<evidence type="ECO:0000256" key="1">
    <source>
        <dbReference type="SAM" id="SignalP"/>
    </source>
</evidence>
<keyword evidence="3" id="KW-1185">Reference proteome</keyword>
<name>A0ABQ4CAT4_9ACTN</name>
<organism evidence="2 3">
    <name type="scientific">Asanoa iriomotensis</name>
    <dbReference type="NCBI Taxonomy" id="234613"/>
    <lineage>
        <taxon>Bacteria</taxon>
        <taxon>Bacillati</taxon>
        <taxon>Actinomycetota</taxon>
        <taxon>Actinomycetes</taxon>
        <taxon>Micromonosporales</taxon>
        <taxon>Micromonosporaceae</taxon>
        <taxon>Asanoa</taxon>
    </lineage>
</organism>
<accession>A0ABQ4CAT4</accession>
<feature type="signal peptide" evidence="1">
    <location>
        <begin position="1"/>
        <end position="20"/>
    </location>
</feature>
<evidence type="ECO:0008006" key="4">
    <source>
        <dbReference type="Google" id="ProtNLM"/>
    </source>
</evidence>